<sequence length="233" mass="25523">MRETPVVNTRLPVLPLRDELFLIGHDDDTGRPHLHRQALAAGLAGATLIDLFLTGRVRLDPTDTDLPAPEQRLYLHTHQPVGDLIADAALTTLRHTLGAPPLKTWLRGFTDDLYERTRAGLVTAGILRQHHHRRLGGLFRIDTWLITHTRWAVVPRARLCYLAAGREPPTNHTAALAGLVAVLGLTPHLYLDADTATLAARLRAVAARHHPTVQAITTAVDAAIGDLATATYR</sequence>
<evidence type="ECO:0000313" key="6">
    <source>
        <dbReference type="Proteomes" id="UP001595788"/>
    </source>
</evidence>
<proteinExistence type="predicted"/>
<name>A0ABV8M2L1_9ACTN</name>
<comment type="caution">
    <text evidence="5">The sequence shown here is derived from an EMBL/GenBank/DDBJ whole genome shotgun (WGS) entry which is preliminary data.</text>
</comment>
<dbReference type="InterPro" id="IPR038261">
    <property type="entry name" value="GPP34-like_sf"/>
</dbReference>
<keyword evidence="4" id="KW-0472">Membrane</keyword>
<evidence type="ECO:0000256" key="1">
    <source>
        <dbReference type="ARBA" id="ARBA00004255"/>
    </source>
</evidence>
<dbReference type="Gene3D" id="1.10.3630.10">
    <property type="entry name" value="yeast vps74-n-term truncation variant domain like"/>
    <property type="match status" value="1"/>
</dbReference>
<evidence type="ECO:0000256" key="4">
    <source>
        <dbReference type="ARBA" id="ARBA00023136"/>
    </source>
</evidence>
<accession>A0ABV8M2L1</accession>
<keyword evidence="2" id="KW-0333">Golgi apparatus</keyword>
<reference evidence="6" key="1">
    <citation type="journal article" date="2019" name="Int. J. Syst. Evol. Microbiol.">
        <title>The Global Catalogue of Microorganisms (GCM) 10K type strain sequencing project: providing services to taxonomists for standard genome sequencing and annotation.</title>
        <authorList>
            <consortium name="The Broad Institute Genomics Platform"/>
            <consortium name="The Broad Institute Genome Sequencing Center for Infectious Disease"/>
            <person name="Wu L."/>
            <person name="Ma J."/>
        </authorList>
    </citation>
    <scope>NUCLEOTIDE SEQUENCE [LARGE SCALE GENOMIC DNA]</scope>
    <source>
        <strain evidence="6">2803GPT1-18</strain>
    </source>
</reference>
<protein>
    <submittedName>
        <fullName evidence="5">GPP34 family phosphoprotein</fullName>
    </submittedName>
</protein>
<dbReference type="RefSeq" id="WP_377521721.1">
    <property type="nucleotide sequence ID" value="NZ_JBHSBT010000002.1"/>
</dbReference>
<evidence type="ECO:0000313" key="5">
    <source>
        <dbReference type="EMBL" id="MFC4144791.1"/>
    </source>
</evidence>
<keyword evidence="3" id="KW-0446">Lipid-binding</keyword>
<keyword evidence="6" id="KW-1185">Reference proteome</keyword>
<dbReference type="Pfam" id="PF05719">
    <property type="entry name" value="GPP34"/>
    <property type="match status" value="1"/>
</dbReference>
<gene>
    <name evidence="5" type="ORF">ACFO0M_00835</name>
</gene>
<dbReference type="InterPro" id="IPR008628">
    <property type="entry name" value="GPP34-like"/>
</dbReference>
<evidence type="ECO:0000256" key="3">
    <source>
        <dbReference type="ARBA" id="ARBA00023121"/>
    </source>
</evidence>
<organism evidence="5 6">
    <name type="scientific">Micromonospora mangrovi</name>
    <dbReference type="NCBI Taxonomy" id="1182597"/>
    <lineage>
        <taxon>Bacteria</taxon>
        <taxon>Bacillati</taxon>
        <taxon>Actinomycetota</taxon>
        <taxon>Actinomycetes</taxon>
        <taxon>Micromonosporales</taxon>
        <taxon>Micromonosporaceae</taxon>
        <taxon>Micromonospora</taxon>
    </lineage>
</organism>
<dbReference type="EMBL" id="JBHSBT010000002">
    <property type="protein sequence ID" value="MFC4144791.1"/>
    <property type="molecule type" value="Genomic_DNA"/>
</dbReference>
<dbReference type="Proteomes" id="UP001595788">
    <property type="component" value="Unassembled WGS sequence"/>
</dbReference>
<evidence type="ECO:0000256" key="2">
    <source>
        <dbReference type="ARBA" id="ARBA00023034"/>
    </source>
</evidence>
<comment type="subcellular location">
    <subcellularLocation>
        <location evidence="1">Golgi apparatus membrane</location>
        <topology evidence="1">Peripheral membrane protein</topology>
        <orientation evidence="1">Cytoplasmic side</orientation>
    </subcellularLocation>
</comment>